<dbReference type="Proteomes" id="UP000093053">
    <property type="component" value="Chromosome"/>
</dbReference>
<protein>
    <submittedName>
        <fullName evidence="1">Uncharacterized protein</fullName>
    </submittedName>
</protein>
<dbReference type="EMBL" id="CP016793">
    <property type="protein sequence ID" value="ANZ35224.1"/>
    <property type="molecule type" value="Genomic_DNA"/>
</dbReference>
<evidence type="ECO:0000313" key="1">
    <source>
        <dbReference type="EMBL" id="ANZ35224.1"/>
    </source>
</evidence>
<dbReference type="OrthoDB" id="4553528at2"/>
<dbReference type="RefSeq" id="WP_065913640.1">
    <property type="nucleotide sequence ID" value="NZ_CP016793.1"/>
</dbReference>
<reference evidence="1 2" key="1">
    <citation type="submission" date="2016-07" db="EMBL/GenBank/DDBJ databases">
        <title>Complete genome sequence of the Lentzea guizhouensis DHS C013.</title>
        <authorList>
            <person name="Cao C."/>
        </authorList>
    </citation>
    <scope>NUCLEOTIDE SEQUENCE [LARGE SCALE GENOMIC DNA]</scope>
    <source>
        <strain evidence="1 2">DHS C013</strain>
    </source>
</reference>
<proteinExistence type="predicted"/>
<organism evidence="1 2">
    <name type="scientific">Lentzea guizhouensis</name>
    <dbReference type="NCBI Taxonomy" id="1586287"/>
    <lineage>
        <taxon>Bacteria</taxon>
        <taxon>Bacillati</taxon>
        <taxon>Actinomycetota</taxon>
        <taxon>Actinomycetes</taxon>
        <taxon>Pseudonocardiales</taxon>
        <taxon>Pseudonocardiaceae</taxon>
        <taxon>Lentzea</taxon>
    </lineage>
</organism>
<dbReference type="KEGG" id="led:BBK82_03200"/>
<dbReference type="STRING" id="1586287.BBK82_03200"/>
<name>A0A1B2HBX9_9PSEU</name>
<dbReference type="AlphaFoldDB" id="A0A1B2HBX9"/>
<evidence type="ECO:0000313" key="2">
    <source>
        <dbReference type="Proteomes" id="UP000093053"/>
    </source>
</evidence>
<gene>
    <name evidence="1" type="ORF">BBK82_03200</name>
</gene>
<sequence>MSNDRKVVQCNYVESTKVAPAGARAYVSLPNKGNGHDRIRVLVRSHGARWALKWEDTTRLDHFRVKTLPPEHPLYADERLFEAEHLADLLATLAPEGSGSREGS</sequence>
<keyword evidence="2" id="KW-1185">Reference proteome</keyword>
<accession>A0A1B2HBX9</accession>